<reference evidence="2" key="1">
    <citation type="journal article" date="2019" name="Int. J. Syst. Evol. Microbiol.">
        <title>The Global Catalogue of Microorganisms (GCM) 10K type strain sequencing project: providing services to taxonomists for standard genome sequencing and annotation.</title>
        <authorList>
            <consortium name="The Broad Institute Genomics Platform"/>
            <consortium name="The Broad Institute Genome Sequencing Center for Infectious Disease"/>
            <person name="Wu L."/>
            <person name="Ma J."/>
        </authorList>
    </citation>
    <scope>NUCLEOTIDE SEQUENCE [LARGE SCALE GENOMIC DNA]</scope>
    <source>
        <strain evidence="2">NBRC 112502</strain>
    </source>
</reference>
<proteinExistence type="predicted"/>
<comment type="caution">
    <text evidence="1">The sequence shown here is derived from an EMBL/GenBank/DDBJ whole genome shotgun (WGS) entry which is preliminary data.</text>
</comment>
<organism evidence="1 2">
    <name type="scientific">Acidocella aquatica</name>
    <dbReference type="NCBI Taxonomy" id="1922313"/>
    <lineage>
        <taxon>Bacteria</taxon>
        <taxon>Pseudomonadati</taxon>
        <taxon>Pseudomonadota</taxon>
        <taxon>Alphaproteobacteria</taxon>
        <taxon>Acetobacterales</taxon>
        <taxon>Acidocellaceae</taxon>
        <taxon>Acidocella</taxon>
    </lineage>
</organism>
<dbReference type="Pfam" id="PF13738">
    <property type="entry name" value="Pyr_redox_3"/>
    <property type="match status" value="1"/>
</dbReference>
<keyword evidence="1" id="KW-0560">Oxidoreductase</keyword>
<dbReference type="Proteomes" id="UP001156641">
    <property type="component" value="Unassembled WGS sequence"/>
</dbReference>
<dbReference type="InterPro" id="IPR051209">
    <property type="entry name" value="FAD-bind_Monooxygenase_sf"/>
</dbReference>
<evidence type="ECO:0000313" key="1">
    <source>
        <dbReference type="EMBL" id="GLR68258.1"/>
    </source>
</evidence>
<dbReference type="Gene3D" id="3.50.50.60">
    <property type="entry name" value="FAD/NAD(P)-binding domain"/>
    <property type="match status" value="3"/>
</dbReference>
<protein>
    <submittedName>
        <fullName evidence="1">Monooxygenase</fullName>
    </submittedName>
</protein>
<keyword evidence="2" id="KW-1185">Reference proteome</keyword>
<name>A0ABQ6A9L8_9PROT</name>
<dbReference type="PANTHER" id="PTHR42877:SF4">
    <property type="entry name" value="FAD_NAD(P)-BINDING DOMAIN-CONTAINING PROTEIN-RELATED"/>
    <property type="match status" value="1"/>
</dbReference>
<dbReference type="EMBL" id="BSOS01000086">
    <property type="protein sequence ID" value="GLR68258.1"/>
    <property type="molecule type" value="Genomic_DNA"/>
</dbReference>
<gene>
    <name evidence="1" type="ORF">GCM10010909_29390</name>
</gene>
<accession>A0ABQ6A9L8</accession>
<keyword evidence="1" id="KW-0503">Monooxygenase</keyword>
<dbReference type="PANTHER" id="PTHR42877">
    <property type="entry name" value="L-ORNITHINE N(5)-MONOOXYGENASE-RELATED"/>
    <property type="match status" value="1"/>
</dbReference>
<evidence type="ECO:0000313" key="2">
    <source>
        <dbReference type="Proteomes" id="UP001156641"/>
    </source>
</evidence>
<dbReference type="InterPro" id="IPR036188">
    <property type="entry name" value="FAD/NAD-bd_sf"/>
</dbReference>
<dbReference type="GO" id="GO:0004497">
    <property type="term" value="F:monooxygenase activity"/>
    <property type="evidence" value="ECO:0007669"/>
    <property type="project" value="UniProtKB-KW"/>
</dbReference>
<dbReference type="SUPFAM" id="SSF51905">
    <property type="entry name" value="FAD/NAD(P)-binding domain"/>
    <property type="match status" value="1"/>
</dbReference>
<sequence>MTRLDDVKTLKALVGDPVHLREALKAADIAPLLMVLIHLGGDPAWLDRVRPYIKGPWSFHEETPEALKAELREAVAAILADYAQTGRPWPVTPPMDLLPKMLDVCTGQHVPPEYYPLVLEEMDLAGNDPKTVLWRQPPAPDTLKHFHALIIGAGFSGVGMAIKMQEAGIPFTIIEKNDTVGGTWYENSYPGCGVDTANHFYSYSFNINHDWDHYFAKRDEIFHYIKRNAEAFHLEQKIRFSEEVLSMVWDDAAALWRVHTRTAEGALHDLTANVVISAVGQLNRPQMPTIPGLENFEGPAFHTARWDHEAAIEGARVGMIGTGASGMQVGPAIAPIVKTLRIFQRSPHWAMRNPLYFAHVTDDKKWVLKNIPFYAKWFRFQLFWSSSDGFHGMLQRDPNWHDQKRSLNAANAKVRVELEAHIAHEVNHDPELIRKATPVYPPYGKRMLRDNHWYRMLTLPNVELITDHIDHIEKDAIVTKDGLRHEVDVLVLATGFQARRMLTPMHIEGRNGLTIRESWGEDDPRAHLGITVPSFPNLFLIYGPNTNLAHGGSAVFHSECQIRYIMQAMREMIETSSAAVEVRSEPFWDYQKKVDDAHSKMVWSHPGVDNWYKNAAGRVTQNSPWRLVDYRNLTEKFDTAEYDFRRATETTETAA</sequence>
<dbReference type="RefSeq" id="WP_284259102.1">
    <property type="nucleotide sequence ID" value="NZ_BSOS01000086.1"/>
</dbReference>